<dbReference type="InterPro" id="IPR050865">
    <property type="entry name" value="BEACH_Domain"/>
</dbReference>
<feature type="domain" description="BEACH" evidence="3">
    <location>
        <begin position="66"/>
        <end position="335"/>
    </location>
</feature>
<dbReference type="PROSITE" id="PS50197">
    <property type="entry name" value="BEACH"/>
    <property type="match status" value="1"/>
</dbReference>
<dbReference type="Gene3D" id="1.10.1540.10">
    <property type="entry name" value="BEACH domain"/>
    <property type="match status" value="2"/>
</dbReference>
<dbReference type="SMART" id="SM01026">
    <property type="entry name" value="Beach"/>
    <property type="match status" value="1"/>
</dbReference>
<dbReference type="SUPFAM" id="SSF81837">
    <property type="entry name" value="BEACH domain"/>
    <property type="match status" value="1"/>
</dbReference>
<evidence type="ECO:0000256" key="2">
    <source>
        <dbReference type="SAM" id="MobiDB-lite"/>
    </source>
</evidence>
<dbReference type="InterPro" id="IPR036322">
    <property type="entry name" value="WD40_repeat_dom_sf"/>
</dbReference>
<dbReference type="Proteomes" id="UP000095280">
    <property type="component" value="Unplaced"/>
</dbReference>
<dbReference type="SUPFAM" id="SSF50978">
    <property type="entry name" value="WD40 repeat-like"/>
    <property type="match status" value="1"/>
</dbReference>
<sequence>ADSSGDAPQSASWSFDEVKEVHLRRYELRDNALEIFLANGAAYLLAFQSPRDRDEVARVVDGLELDSRVRQLTVDEAQRQWVTGQMSNFEYLAFLNTASGRSYNDLMQYPPATFRDLARPIGTQDDSAVARHRDKYEVLDRQYRELGPDHATPPYHYSSHYSNSGTVLHYLVRLPPYTQLFTVYQDRHFDLPDRTFHSIRTSWRLSSKLSDSDVKELIPEFFCLPEFFINSEELDFGVKQSGVRVDNVELPPWPPMIRAGSSSFTGPPWSRRSSLRNCTSKAALSSVNLFHPYTYFGAIDLDQIDDPVRRRAIETMIKTYGQTPKQLFRSPHQPPVAAGASLWPGARGFRRSIWKLLRLARLPGPAPGALPGWGQLGPACVVAWCEQLAAPVAQLVLKPSPVGPSAPEPPALDKRWARLRRTGWATRVTAAAACGWRVFCGLRSGLLRVFSVAASSTGSAAPASSSASGARGRAGGRIDWLGEAPVPLLGHRSAVTAAHACPEFALLATGDAAGRVLLWDTNQVAYVRCCDLLGQGSQLTVYTANGALVGSVSSGGGGGGGDRITCAVGPELRLRPPAQQLGPGDLAFIRPGLASPAPLLRALRLLARLSPFVRVGSGQSVFVLEAPVDPYLSGRRRLRGRRAAEAAAWVRKLPSSSSPPSCDRGRVKSGCQAFSRDQNG</sequence>
<dbReference type="Pfam" id="PF14844">
    <property type="entry name" value="PH_BEACH"/>
    <property type="match status" value="1"/>
</dbReference>
<dbReference type="Gene3D" id="2.30.29.30">
    <property type="entry name" value="Pleckstrin-homology domain (PH domain)/Phosphotyrosine-binding domain (PTB)"/>
    <property type="match status" value="1"/>
</dbReference>
<evidence type="ECO:0000256" key="1">
    <source>
        <dbReference type="PROSITE-ProRule" id="PRU00221"/>
    </source>
</evidence>
<feature type="repeat" description="WD" evidence="1">
    <location>
        <begin position="488"/>
        <end position="520"/>
    </location>
</feature>
<dbReference type="InterPro" id="IPR001680">
    <property type="entry name" value="WD40_rpt"/>
</dbReference>
<dbReference type="PROSITE" id="PS51783">
    <property type="entry name" value="PH_BEACH"/>
    <property type="match status" value="1"/>
</dbReference>
<dbReference type="InterPro" id="IPR011993">
    <property type="entry name" value="PH-like_dom_sf"/>
</dbReference>
<dbReference type="InterPro" id="IPR023362">
    <property type="entry name" value="PH-BEACH_dom"/>
</dbReference>
<dbReference type="CDD" id="cd06071">
    <property type="entry name" value="Beach"/>
    <property type="match status" value="1"/>
</dbReference>
<dbReference type="InterPro" id="IPR000409">
    <property type="entry name" value="BEACH_dom"/>
</dbReference>
<dbReference type="WBParaSite" id="maker-unitig_28773-snap-gene-0.2-mRNA-1">
    <property type="protein sequence ID" value="maker-unitig_28773-snap-gene-0.2-mRNA-1"/>
    <property type="gene ID" value="maker-unitig_28773-snap-gene-0.2"/>
</dbReference>
<keyword evidence="5" id="KW-1185">Reference proteome</keyword>
<evidence type="ECO:0000259" key="4">
    <source>
        <dbReference type="PROSITE" id="PS51783"/>
    </source>
</evidence>
<feature type="region of interest" description="Disordered" evidence="2">
    <location>
        <begin position="653"/>
        <end position="680"/>
    </location>
</feature>
<dbReference type="SUPFAM" id="SSF50729">
    <property type="entry name" value="PH domain-like"/>
    <property type="match status" value="1"/>
</dbReference>
<evidence type="ECO:0000313" key="6">
    <source>
        <dbReference type="WBParaSite" id="maker-unitig_28773-snap-gene-0.2-mRNA-1"/>
    </source>
</evidence>
<protein>
    <submittedName>
        <fullName evidence="6">BEACH domain-containing protein</fullName>
    </submittedName>
</protein>
<feature type="domain" description="BEACH-type PH" evidence="4">
    <location>
        <begin position="1"/>
        <end position="61"/>
    </location>
</feature>
<dbReference type="PANTHER" id="PTHR13743">
    <property type="entry name" value="BEIGE/BEACH-RELATED"/>
    <property type="match status" value="1"/>
</dbReference>
<proteinExistence type="predicted"/>
<accession>A0A1I8FC66</accession>
<name>A0A1I8FC66_9PLAT</name>
<dbReference type="AlphaFoldDB" id="A0A1I8FC66"/>
<keyword evidence="1" id="KW-0853">WD repeat</keyword>
<evidence type="ECO:0000259" key="3">
    <source>
        <dbReference type="PROSITE" id="PS50197"/>
    </source>
</evidence>
<organism evidence="5 6">
    <name type="scientific">Macrostomum lignano</name>
    <dbReference type="NCBI Taxonomy" id="282301"/>
    <lineage>
        <taxon>Eukaryota</taxon>
        <taxon>Metazoa</taxon>
        <taxon>Spiralia</taxon>
        <taxon>Lophotrochozoa</taxon>
        <taxon>Platyhelminthes</taxon>
        <taxon>Rhabditophora</taxon>
        <taxon>Macrostomorpha</taxon>
        <taxon>Macrostomida</taxon>
        <taxon>Macrostomidae</taxon>
        <taxon>Macrostomum</taxon>
    </lineage>
</organism>
<dbReference type="InterPro" id="IPR036372">
    <property type="entry name" value="BEACH_dom_sf"/>
</dbReference>
<dbReference type="PROSITE" id="PS50082">
    <property type="entry name" value="WD_REPEATS_2"/>
    <property type="match status" value="1"/>
</dbReference>
<dbReference type="Pfam" id="PF02138">
    <property type="entry name" value="Beach"/>
    <property type="match status" value="2"/>
</dbReference>
<evidence type="ECO:0000313" key="5">
    <source>
        <dbReference type="Proteomes" id="UP000095280"/>
    </source>
</evidence>
<dbReference type="PANTHER" id="PTHR13743:SF86">
    <property type="entry name" value="LYSOSOMAL-TRAFFICKING REGULATOR"/>
    <property type="match status" value="1"/>
</dbReference>
<reference evidence="6" key="1">
    <citation type="submission" date="2016-11" db="UniProtKB">
        <authorList>
            <consortium name="WormBaseParasite"/>
        </authorList>
    </citation>
    <scope>IDENTIFICATION</scope>
</reference>